<evidence type="ECO:0000256" key="8">
    <source>
        <dbReference type="PROSITE-ProRule" id="PRU00268"/>
    </source>
</evidence>
<dbReference type="GO" id="GO:0006412">
    <property type="term" value="P:translation"/>
    <property type="evidence" value="ECO:0007669"/>
    <property type="project" value="InterPro"/>
</dbReference>
<name>A0A1F6NH83_9BACT</name>
<dbReference type="GO" id="GO:0003735">
    <property type="term" value="F:structural constituent of ribosome"/>
    <property type="evidence" value="ECO:0007669"/>
    <property type="project" value="UniProtKB-UniRule"/>
</dbReference>
<evidence type="ECO:0000256" key="1">
    <source>
        <dbReference type="ARBA" id="ARBA00008945"/>
    </source>
</evidence>
<dbReference type="InterPro" id="IPR005324">
    <property type="entry name" value="Ribosomal_uS5_C"/>
</dbReference>
<dbReference type="InterPro" id="IPR014721">
    <property type="entry name" value="Ribsml_uS5_D2-typ_fold_subgr"/>
</dbReference>
<evidence type="ECO:0000256" key="9">
    <source>
        <dbReference type="RuleBase" id="RU003823"/>
    </source>
</evidence>
<dbReference type="EMBL" id="MFQS01000017">
    <property type="protein sequence ID" value="OGH83231.1"/>
    <property type="molecule type" value="Genomic_DNA"/>
</dbReference>
<dbReference type="NCBIfam" id="TIGR01021">
    <property type="entry name" value="rpsE_bact"/>
    <property type="match status" value="1"/>
</dbReference>
<dbReference type="AlphaFoldDB" id="A0A1F6NH83"/>
<protein>
    <recommendedName>
        <fullName evidence="6">Small ribosomal subunit protein uS5</fullName>
    </recommendedName>
    <alternativeName>
        <fullName evidence="7">30S ribosomal protein S5</fullName>
    </alternativeName>
</protein>
<dbReference type="Pfam" id="PF03719">
    <property type="entry name" value="Ribosomal_S5_C"/>
    <property type="match status" value="1"/>
</dbReference>
<dbReference type="FunFam" id="3.30.230.10:FF:000002">
    <property type="entry name" value="30S ribosomal protein S5"/>
    <property type="match status" value="1"/>
</dbReference>
<dbReference type="STRING" id="1798697.A2373_01600"/>
<dbReference type="InterPro" id="IPR020568">
    <property type="entry name" value="Ribosomal_Su5_D2-typ_SF"/>
</dbReference>
<evidence type="ECO:0000256" key="2">
    <source>
        <dbReference type="ARBA" id="ARBA00022730"/>
    </source>
</evidence>
<dbReference type="SUPFAM" id="SSF54211">
    <property type="entry name" value="Ribosomal protein S5 domain 2-like"/>
    <property type="match status" value="1"/>
</dbReference>
<accession>A0A1F6NH83</accession>
<dbReference type="PROSITE" id="PS00585">
    <property type="entry name" value="RIBOSOMAL_S5"/>
    <property type="match status" value="1"/>
</dbReference>
<dbReference type="SUPFAM" id="SSF54768">
    <property type="entry name" value="dsRNA-binding domain-like"/>
    <property type="match status" value="1"/>
</dbReference>
<dbReference type="Gene3D" id="3.30.160.20">
    <property type="match status" value="1"/>
</dbReference>
<evidence type="ECO:0000256" key="10">
    <source>
        <dbReference type="SAM" id="MobiDB-lite"/>
    </source>
</evidence>
<keyword evidence="3" id="KW-0694">RNA-binding</keyword>
<keyword evidence="4 8" id="KW-0689">Ribosomal protein</keyword>
<dbReference type="Gene3D" id="3.30.230.10">
    <property type="match status" value="1"/>
</dbReference>
<sequence>MEKRKGKGRGKFKKEKPEFDQQIVDLARVTRVTKGGKQLSFRACVVIGNRKGRVGYGVKKGKDVQIAVDKAVNQAKKYMITVPINRGTIPHRVEAKYGAGRVLIKPAPLGSGIIAGSSVRIVLELAGVPNASAKIMSKTNNKITNVKAVFEALQKFKPLRFKKFIKKDEVKTEEKTEVKKPFTKKKENKIDNK</sequence>
<reference evidence="12 13" key="1">
    <citation type="journal article" date="2016" name="Nat. Commun.">
        <title>Thousands of microbial genomes shed light on interconnected biogeochemical processes in an aquifer system.</title>
        <authorList>
            <person name="Anantharaman K."/>
            <person name="Brown C.T."/>
            <person name="Hug L.A."/>
            <person name="Sharon I."/>
            <person name="Castelle C.J."/>
            <person name="Probst A.J."/>
            <person name="Thomas B.C."/>
            <person name="Singh A."/>
            <person name="Wilkins M.J."/>
            <person name="Karaoz U."/>
            <person name="Brodie E.L."/>
            <person name="Williams K.H."/>
            <person name="Hubbard S.S."/>
            <person name="Banfield J.F."/>
        </authorList>
    </citation>
    <scope>NUCLEOTIDE SEQUENCE [LARGE SCALE GENOMIC DNA]</scope>
</reference>
<dbReference type="Pfam" id="PF00333">
    <property type="entry name" value="Ribosomal_S5"/>
    <property type="match status" value="1"/>
</dbReference>
<evidence type="ECO:0000256" key="7">
    <source>
        <dbReference type="ARBA" id="ARBA00035519"/>
    </source>
</evidence>
<dbReference type="InterPro" id="IPR013810">
    <property type="entry name" value="Ribosomal_uS5_N"/>
</dbReference>
<evidence type="ECO:0000256" key="5">
    <source>
        <dbReference type="ARBA" id="ARBA00023274"/>
    </source>
</evidence>
<keyword evidence="2" id="KW-0699">rRNA-binding</keyword>
<evidence type="ECO:0000313" key="12">
    <source>
        <dbReference type="EMBL" id="OGH83231.1"/>
    </source>
</evidence>
<evidence type="ECO:0000256" key="6">
    <source>
        <dbReference type="ARBA" id="ARBA00035255"/>
    </source>
</evidence>
<gene>
    <name evidence="12" type="ORF">A2373_01600</name>
</gene>
<dbReference type="PROSITE" id="PS50881">
    <property type="entry name" value="S5_DSRBD"/>
    <property type="match status" value="1"/>
</dbReference>
<evidence type="ECO:0000313" key="13">
    <source>
        <dbReference type="Proteomes" id="UP000176300"/>
    </source>
</evidence>
<keyword evidence="5 8" id="KW-0687">Ribonucleoprotein</keyword>
<dbReference type="InterPro" id="IPR000851">
    <property type="entry name" value="Ribosomal_uS5"/>
</dbReference>
<evidence type="ECO:0000256" key="3">
    <source>
        <dbReference type="ARBA" id="ARBA00022884"/>
    </source>
</evidence>
<dbReference type="GO" id="GO:0015935">
    <property type="term" value="C:small ribosomal subunit"/>
    <property type="evidence" value="ECO:0007669"/>
    <property type="project" value="InterPro"/>
</dbReference>
<feature type="domain" description="S5 DRBM" evidence="11">
    <location>
        <begin position="19"/>
        <end position="82"/>
    </location>
</feature>
<comment type="caution">
    <text evidence="12">The sequence shown here is derived from an EMBL/GenBank/DDBJ whole genome shotgun (WGS) entry which is preliminary data.</text>
</comment>
<feature type="region of interest" description="Disordered" evidence="10">
    <location>
        <begin position="170"/>
        <end position="193"/>
    </location>
</feature>
<organism evidence="12 13">
    <name type="scientific">Candidatus Magasanikbacteria bacterium RIFOXYB1_FULL_40_15</name>
    <dbReference type="NCBI Taxonomy" id="1798697"/>
    <lineage>
        <taxon>Bacteria</taxon>
        <taxon>Candidatus Magasanikiibacteriota</taxon>
    </lineage>
</organism>
<evidence type="ECO:0000259" key="11">
    <source>
        <dbReference type="PROSITE" id="PS50881"/>
    </source>
</evidence>
<dbReference type="GO" id="GO:0005737">
    <property type="term" value="C:cytoplasm"/>
    <property type="evidence" value="ECO:0007669"/>
    <property type="project" value="UniProtKB-ARBA"/>
</dbReference>
<dbReference type="InterPro" id="IPR005712">
    <property type="entry name" value="Ribosomal_uS5_bac-type"/>
</dbReference>
<dbReference type="PANTHER" id="PTHR48277:SF1">
    <property type="entry name" value="MITOCHONDRIAL RIBOSOMAL PROTEIN S5"/>
    <property type="match status" value="1"/>
</dbReference>
<comment type="similarity">
    <text evidence="1 9">Belongs to the universal ribosomal protein uS5 family.</text>
</comment>
<dbReference type="Proteomes" id="UP000176300">
    <property type="component" value="Unassembled WGS sequence"/>
</dbReference>
<dbReference type="InterPro" id="IPR018192">
    <property type="entry name" value="Ribosomal_uS5_N_CS"/>
</dbReference>
<dbReference type="GO" id="GO:0019843">
    <property type="term" value="F:rRNA binding"/>
    <property type="evidence" value="ECO:0007669"/>
    <property type="project" value="UniProtKB-KW"/>
</dbReference>
<proteinExistence type="inferred from homology"/>
<dbReference type="PANTHER" id="PTHR48277">
    <property type="entry name" value="MITOCHONDRIAL RIBOSOMAL PROTEIN S5"/>
    <property type="match status" value="1"/>
</dbReference>
<evidence type="ECO:0000256" key="4">
    <source>
        <dbReference type="ARBA" id="ARBA00022980"/>
    </source>
</evidence>